<dbReference type="Proteomes" id="UP000001887">
    <property type="component" value="Chromosome"/>
</dbReference>
<evidence type="ECO:0000313" key="3">
    <source>
        <dbReference type="EMBL" id="ADB17430.1"/>
    </source>
</evidence>
<dbReference type="SUPFAM" id="SSF142433">
    <property type="entry name" value="CinA-like"/>
    <property type="match status" value="1"/>
</dbReference>
<dbReference type="InterPro" id="IPR014729">
    <property type="entry name" value="Rossmann-like_a/b/a_fold"/>
</dbReference>
<dbReference type="OrthoDB" id="156876at2"/>
<dbReference type="Pfam" id="PF01467">
    <property type="entry name" value="CTP_transf_like"/>
    <property type="match status" value="1"/>
</dbReference>
<feature type="domain" description="Cytidyltransferase-like" evidence="1">
    <location>
        <begin position="209"/>
        <end position="261"/>
    </location>
</feature>
<dbReference type="PANTHER" id="PTHR31285">
    <property type="entry name" value="NICOTINAMIDE MONONUCLEOTIDE ADENYLYLTRANSFERASE"/>
    <property type="match status" value="1"/>
</dbReference>
<dbReference type="PANTHER" id="PTHR31285:SF0">
    <property type="entry name" value="NICOTINAMIDE MONONUCLEOTIDE ADENYLYLTRANSFERASE"/>
    <property type="match status" value="1"/>
</dbReference>
<dbReference type="Gene3D" id="3.40.50.620">
    <property type="entry name" value="HUPs"/>
    <property type="match status" value="1"/>
</dbReference>
<dbReference type="InterPro" id="IPR004821">
    <property type="entry name" value="Cyt_trans-like"/>
</dbReference>
<evidence type="ECO:0000259" key="2">
    <source>
        <dbReference type="Pfam" id="PF02464"/>
    </source>
</evidence>
<dbReference type="AlphaFoldDB" id="D2R7K4"/>
<name>D2R7K4_PIRSD</name>
<dbReference type="eggNOG" id="COG1546">
    <property type="taxonomic scope" value="Bacteria"/>
</dbReference>
<dbReference type="GO" id="GO:0005737">
    <property type="term" value="C:cytoplasm"/>
    <property type="evidence" value="ECO:0007669"/>
    <property type="project" value="TreeGrafter"/>
</dbReference>
<sequence length="386" mass="42859">MPTDTNPERIVRLLEKNGEQLLTIESCTAGRMAATLSEVPGVSSHLVGSLVTYQNRSKAHWLGLDLAALDRSGAVSPEVALQMAERGLRQTPHASLALSITGHLGPNAPADLDGVAYATIAHRYEMRPPTTFKLDLRGKADSRIDRQLRATHLALGHLQKYLSRRLRVAKELATELSLDHWQQLLASELDAVGLGGPSMTEETITSRLIFPGSFNPLHQGHRQMIEAATTMTGQPVELLMSIDNVDKPSLTRSEVLRRVLQFAASHTTWVVKPARFWEWATIFPGATFVVGLDTLERIVSHRYASSRRDHEAHLQTIVEQGCQLLVFGRLHQGEFRSATQIKIPKVLRDRVHEIPEAAFRCDAQSRQLRSEPTLVGLTFPPALLQE</sequence>
<organism evidence="3 4">
    <name type="scientific">Pirellula staleyi (strain ATCC 27377 / DSM 6068 / ICPB 4128)</name>
    <name type="common">Pirella staleyi</name>
    <dbReference type="NCBI Taxonomy" id="530564"/>
    <lineage>
        <taxon>Bacteria</taxon>
        <taxon>Pseudomonadati</taxon>
        <taxon>Planctomycetota</taxon>
        <taxon>Planctomycetia</taxon>
        <taxon>Pirellulales</taxon>
        <taxon>Pirellulaceae</taxon>
        <taxon>Pirellula</taxon>
    </lineage>
</organism>
<feature type="domain" description="CinA C-terminal" evidence="2">
    <location>
        <begin position="7"/>
        <end position="161"/>
    </location>
</feature>
<evidence type="ECO:0000313" key="4">
    <source>
        <dbReference type="Proteomes" id="UP000001887"/>
    </source>
</evidence>
<dbReference type="InterPro" id="IPR008136">
    <property type="entry name" value="CinA_C"/>
</dbReference>
<evidence type="ECO:0000259" key="1">
    <source>
        <dbReference type="Pfam" id="PF01467"/>
    </source>
</evidence>
<gene>
    <name evidence="3" type="ordered locus">Psta_2764</name>
</gene>
<dbReference type="eggNOG" id="COG1057">
    <property type="taxonomic scope" value="Bacteria"/>
</dbReference>
<dbReference type="Pfam" id="PF02464">
    <property type="entry name" value="CinA"/>
    <property type="match status" value="1"/>
</dbReference>
<proteinExistence type="predicted"/>
<dbReference type="GO" id="GO:0000309">
    <property type="term" value="F:nicotinamide-nucleotide adenylyltransferase activity"/>
    <property type="evidence" value="ECO:0007669"/>
    <property type="project" value="TreeGrafter"/>
</dbReference>
<dbReference type="EMBL" id="CP001848">
    <property type="protein sequence ID" value="ADB17430.1"/>
    <property type="molecule type" value="Genomic_DNA"/>
</dbReference>
<dbReference type="HOGENOM" id="CLU_026547_0_0_0"/>
<dbReference type="GO" id="GO:0016887">
    <property type="term" value="F:ATP hydrolysis activity"/>
    <property type="evidence" value="ECO:0007669"/>
    <property type="project" value="TreeGrafter"/>
</dbReference>
<reference evidence="3 4" key="1">
    <citation type="journal article" date="2009" name="Stand. Genomic Sci.">
        <title>Complete genome sequence of Pirellula staleyi type strain (ATCC 27377).</title>
        <authorList>
            <person name="Clum A."/>
            <person name="Tindall B.J."/>
            <person name="Sikorski J."/>
            <person name="Ivanova N."/>
            <person name="Mavrommatis K."/>
            <person name="Lucas S."/>
            <person name="Glavina del Rio T."/>
            <person name="Nolan M."/>
            <person name="Chen F."/>
            <person name="Tice H."/>
            <person name="Pitluck S."/>
            <person name="Cheng J.F."/>
            <person name="Chertkov O."/>
            <person name="Brettin T."/>
            <person name="Han C."/>
            <person name="Detter J.C."/>
            <person name="Kuske C."/>
            <person name="Bruce D."/>
            <person name="Goodwin L."/>
            <person name="Ovchinikova G."/>
            <person name="Pati A."/>
            <person name="Mikhailova N."/>
            <person name="Chen A."/>
            <person name="Palaniappan K."/>
            <person name="Land M."/>
            <person name="Hauser L."/>
            <person name="Chang Y.J."/>
            <person name="Jeffries C.D."/>
            <person name="Chain P."/>
            <person name="Rohde M."/>
            <person name="Goker M."/>
            <person name="Bristow J."/>
            <person name="Eisen J.A."/>
            <person name="Markowitz V."/>
            <person name="Hugenholtz P."/>
            <person name="Kyrpides N.C."/>
            <person name="Klenk H.P."/>
            <person name="Lapidus A."/>
        </authorList>
    </citation>
    <scope>NUCLEOTIDE SEQUENCE [LARGE SCALE GENOMIC DNA]</scope>
    <source>
        <strain evidence="4">ATCC 27377 / DSM 6068 / ICPB 4128</strain>
    </source>
</reference>
<dbReference type="Gene3D" id="3.90.950.20">
    <property type="entry name" value="CinA-like"/>
    <property type="match status" value="1"/>
</dbReference>
<dbReference type="STRING" id="530564.Psta_2764"/>
<dbReference type="SUPFAM" id="SSF52374">
    <property type="entry name" value="Nucleotidylyl transferase"/>
    <property type="match status" value="1"/>
</dbReference>
<accession>D2R7K4</accession>
<protein>
    <submittedName>
        <fullName evidence="3">CinA domain protein</fullName>
    </submittedName>
</protein>
<keyword evidence="4" id="KW-1185">Reference proteome</keyword>
<dbReference type="KEGG" id="psl:Psta_2764"/>
<dbReference type="InterPro" id="IPR036653">
    <property type="entry name" value="CinA-like_C"/>
</dbReference>